<keyword evidence="2" id="KW-1185">Reference proteome</keyword>
<evidence type="ECO:0000313" key="2">
    <source>
        <dbReference type="Proteomes" id="UP000830768"/>
    </source>
</evidence>
<accession>A0ACD3ZBI7</accession>
<dbReference type="Proteomes" id="UP000830768">
    <property type="component" value="Chromosome 8"/>
</dbReference>
<proteinExistence type="predicted"/>
<evidence type="ECO:0000313" key="1">
    <source>
        <dbReference type="EMBL" id="UPK98470.1"/>
    </source>
</evidence>
<dbReference type="EMBL" id="CP090036">
    <property type="protein sequence ID" value="UPK98470.1"/>
    <property type="molecule type" value="Genomic_DNA"/>
</dbReference>
<organism evidence="1 2">
    <name type="scientific">Fusarium solani subsp. cucurbitae</name>
    <name type="common">Neocosmosporum cucurbitae</name>
    <dbReference type="NCBI Taxonomy" id="2747967"/>
    <lineage>
        <taxon>Eukaryota</taxon>
        <taxon>Fungi</taxon>
        <taxon>Dikarya</taxon>
        <taxon>Ascomycota</taxon>
        <taxon>Pezizomycotina</taxon>
        <taxon>Sordariomycetes</taxon>
        <taxon>Hypocreomycetidae</taxon>
        <taxon>Hypocreales</taxon>
        <taxon>Nectriaceae</taxon>
        <taxon>Fusarium</taxon>
        <taxon>Fusarium solani species complex</taxon>
    </lineage>
</organism>
<sequence>MSVTSTADLPPPPSSDKINIAIADLVIYILLLFPVIRITWRHGKSGMVCWPIFISYFPLRFVSDAYQIAMRDEPEIPNAVAIMTNAGSIACLSLTIIGLIYEVNVILPLPPKRWTERIMLAVTHLAITAGIALATYGGSPKAGAKGGVVAENLNQIGNCLMMFTMIFGLGWWLWQTKKRVMSLKSHPNFEPGKYLLLAACAALPFQLIRIGYNLTMAFTPYPAIDPFSGSFASRLLLMFGTQLCVAIAVTVGGWMSVGLVPAHALGQDSQENQGFSRFRTPRPWV</sequence>
<name>A0ACD3ZBI7_FUSSC</name>
<reference evidence="1" key="1">
    <citation type="submission" date="2021-11" db="EMBL/GenBank/DDBJ databases">
        <title>Fusarium solani-melongenae Genome sequencing and assembly.</title>
        <authorList>
            <person name="Xie S."/>
            <person name="Huang L."/>
            <person name="Zhang X."/>
        </authorList>
    </citation>
    <scope>NUCLEOTIDE SEQUENCE</scope>
    <source>
        <strain evidence="1">CRI 24-3</strain>
    </source>
</reference>
<protein>
    <submittedName>
        <fullName evidence="1">Uncharacterized protein</fullName>
    </submittedName>
</protein>
<gene>
    <name evidence="1" type="ORF">LCI18_009405</name>
</gene>